<dbReference type="AlphaFoldDB" id="A0A2X2CYB3"/>
<comment type="similarity">
    <text evidence="1">Belongs to the CsgA/CsgB family.</text>
</comment>
<dbReference type="EMBL" id="UAUF01000014">
    <property type="protein sequence ID" value="SPZ11863.1"/>
    <property type="molecule type" value="Genomic_DNA"/>
</dbReference>
<reference evidence="6 7" key="1">
    <citation type="submission" date="2018-06" db="EMBL/GenBank/DDBJ databases">
        <authorList>
            <consortium name="Pathogen Informatics"/>
            <person name="Doyle S."/>
        </authorList>
    </citation>
    <scope>NUCLEOTIDE SEQUENCE [LARGE SCALE GENOMIC DNA]</scope>
    <source>
        <strain evidence="6 7">NCTC11842</strain>
    </source>
</reference>
<evidence type="ECO:0000313" key="7">
    <source>
        <dbReference type="Proteomes" id="UP000250443"/>
    </source>
</evidence>
<organism evidence="6 7">
    <name type="scientific">Pseudomonas luteola</name>
    <dbReference type="NCBI Taxonomy" id="47886"/>
    <lineage>
        <taxon>Bacteria</taxon>
        <taxon>Pseudomonadati</taxon>
        <taxon>Pseudomonadota</taxon>
        <taxon>Gammaproteobacteria</taxon>
        <taxon>Pseudomonadales</taxon>
        <taxon>Pseudomonadaceae</taxon>
        <taxon>Pseudomonas</taxon>
    </lineage>
</organism>
<evidence type="ECO:0000256" key="2">
    <source>
        <dbReference type="ARBA" id="ARBA00022729"/>
    </source>
</evidence>
<evidence type="ECO:0000256" key="3">
    <source>
        <dbReference type="SAM" id="MobiDB-lite"/>
    </source>
</evidence>
<keyword evidence="2 4" id="KW-0732">Signal</keyword>
<dbReference type="Pfam" id="PF07012">
    <property type="entry name" value="Curlin_rpt"/>
    <property type="match status" value="1"/>
</dbReference>
<gene>
    <name evidence="5" type="ORF">IRZ65_18035</name>
    <name evidence="6" type="ORF">NCTC11842_04119</name>
</gene>
<accession>A0A2X2CYB3</accession>
<reference evidence="5 8" key="2">
    <citation type="submission" date="2020-10" db="EMBL/GenBank/DDBJ databases">
        <title>Genome sequences of Pseudomonas isolates.</title>
        <authorList>
            <person name="Wessels L."/>
            <person name="Reich F."/>
            <person name="Hammerl J."/>
        </authorList>
    </citation>
    <scope>NUCLEOTIDE SEQUENCE [LARGE SCALE GENOMIC DNA]</scope>
    <source>
        <strain evidence="5 8">20-MO00624-0</strain>
    </source>
</reference>
<dbReference type="InterPro" id="IPR009742">
    <property type="entry name" value="Curlin_rpt"/>
</dbReference>
<dbReference type="GO" id="GO:0007155">
    <property type="term" value="P:cell adhesion"/>
    <property type="evidence" value="ECO:0007669"/>
    <property type="project" value="InterPro"/>
</dbReference>
<dbReference type="RefSeq" id="WP_010795873.1">
    <property type="nucleotide sequence ID" value="NZ_FQYS01000011.1"/>
</dbReference>
<evidence type="ECO:0000256" key="4">
    <source>
        <dbReference type="SAM" id="SignalP"/>
    </source>
</evidence>
<evidence type="ECO:0000256" key="1">
    <source>
        <dbReference type="ARBA" id="ARBA00009766"/>
    </source>
</evidence>
<feature type="signal peptide" evidence="4">
    <location>
        <begin position="1"/>
        <end position="21"/>
    </location>
</feature>
<dbReference type="Proteomes" id="UP000250443">
    <property type="component" value="Unassembled WGS sequence"/>
</dbReference>
<dbReference type="EMBL" id="JADMCD010000010">
    <property type="protein sequence ID" value="MBF8642581.1"/>
    <property type="molecule type" value="Genomic_DNA"/>
</dbReference>
<dbReference type="GO" id="GO:0009289">
    <property type="term" value="C:pilus"/>
    <property type="evidence" value="ECO:0007669"/>
    <property type="project" value="InterPro"/>
</dbReference>
<protein>
    <submittedName>
        <fullName evidence="6">Curlin associated repeat-containing protein</fullName>
    </submittedName>
</protein>
<feature type="chain" id="PRO_5015992531" evidence="4">
    <location>
        <begin position="22"/>
        <end position="457"/>
    </location>
</feature>
<name>A0A2X2CYB3_PSELU</name>
<proteinExistence type="inferred from homology"/>
<sequence length="457" mass="48024">MFTLKPLAMALLILSGSYALAANNTAIQTQDGNYNDALLEQAGEGNNAAQIQRGDFSRSEVVQTGNGNSAQIEQESQASTPENSLRLEQIGNQNTALLNQQNLGYGHQATVLQRGDGNDITLYQQDGNGSVASLYQEGNGNIHNIQQLRYGNELSVTSVGNGNSATTTQYGGGPAHAEQRGEGNSVELTQSVGYAGGNIEVYQEGTNQAATLYQTSSRYGQIDLILNQVGDGNTANLAQRSDMATLEFVQDGTGNDLVADQGIWRGSLGGAMVGNGNVIEASQVGTYLNAWLEQNGDNNRIAVSQRGLGHTASVRQTGTGNETAITQDDYVSDYEPNSSAYVLQEGEANSAVLNQSFGPLARGFIEQAGAANQATIDHSNIEGWTTAGIQQTGDNHKASITQHDTVGFDEATITQQVAGNVASITQGGLLNGEVVVGERVATISQTGMNNVASVIQQ</sequence>
<dbReference type="Proteomes" id="UP000626180">
    <property type="component" value="Unassembled WGS sequence"/>
</dbReference>
<evidence type="ECO:0000313" key="6">
    <source>
        <dbReference type="EMBL" id="SPZ11863.1"/>
    </source>
</evidence>
<evidence type="ECO:0000313" key="8">
    <source>
        <dbReference type="Proteomes" id="UP000626180"/>
    </source>
</evidence>
<feature type="region of interest" description="Disordered" evidence="3">
    <location>
        <begin position="163"/>
        <end position="183"/>
    </location>
</feature>
<evidence type="ECO:0000313" key="5">
    <source>
        <dbReference type="EMBL" id="MBF8642581.1"/>
    </source>
</evidence>
<keyword evidence="8" id="KW-1185">Reference proteome</keyword>